<dbReference type="InterPro" id="IPR001878">
    <property type="entry name" value="Znf_CCHC"/>
</dbReference>
<comment type="caution">
    <text evidence="4">The sequence shown here is derived from an EMBL/GenBank/DDBJ whole genome shotgun (WGS) entry which is preliminary data.</text>
</comment>
<feature type="region of interest" description="Disordered" evidence="2">
    <location>
        <begin position="151"/>
        <end position="177"/>
    </location>
</feature>
<sequence>TRVEDETEKDFYDYADTSYCSICLSPGHDQMDCYSCRSCGSEEHSTRDCIATEICRSCRVIGHGQDCPYTTKPPQCATCNSTFHITEDCLLFNHDYLDRNEPTQQTEAYCYACADRGHYGDDCSTFNREMKAVPSVFSTFVAFGKVVKVKNNKSSSRSGKRTASEHEDTFSPEKRYKRKNTFESSHIKFGREIKYDHPKDRSSSSSPFMDSDTSVSSKSKQKGKFNNYDDKKKGKSYNPDYKPKGKNSSYNPYKKSSSKGKAPDRGGSSRGGSNALSQFFQPEKKSYNFTPTGNSNWNAINQGSLPQPTRSGTFQFDQRNKGGYNSNKNNSKRNGKEKLPKPSKSGVIDLT</sequence>
<evidence type="ECO:0000256" key="1">
    <source>
        <dbReference type="PROSITE-ProRule" id="PRU00047"/>
    </source>
</evidence>
<dbReference type="EMBL" id="PJQM01003196">
    <property type="protein sequence ID" value="RCH90219.1"/>
    <property type="molecule type" value="Genomic_DNA"/>
</dbReference>
<dbReference type="Proteomes" id="UP000253551">
    <property type="component" value="Unassembled WGS sequence"/>
</dbReference>
<keyword evidence="1" id="KW-0863">Zinc-finger</keyword>
<feature type="compositionally biased region" description="Basic and acidic residues" evidence="2">
    <location>
        <begin position="162"/>
        <end position="174"/>
    </location>
</feature>
<dbReference type="PROSITE" id="PS50158">
    <property type="entry name" value="ZF_CCHC"/>
    <property type="match status" value="1"/>
</dbReference>
<proteinExistence type="predicted"/>
<dbReference type="GO" id="GO:0008270">
    <property type="term" value="F:zinc ion binding"/>
    <property type="evidence" value="ECO:0007669"/>
    <property type="project" value="UniProtKB-KW"/>
</dbReference>
<feature type="non-terminal residue" evidence="4">
    <location>
        <position position="1"/>
    </location>
</feature>
<dbReference type="STRING" id="4846.A0A367JK22"/>
<keyword evidence="5" id="KW-1185">Reference proteome</keyword>
<feature type="compositionally biased region" description="Basic and acidic residues" evidence="2">
    <location>
        <begin position="189"/>
        <end position="202"/>
    </location>
</feature>
<accession>A0A367JK22</accession>
<gene>
    <name evidence="4" type="ORF">CU098_000468</name>
</gene>
<evidence type="ECO:0000313" key="4">
    <source>
        <dbReference type="EMBL" id="RCH90219.1"/>
    </source>
</evidence>
<feature type="compositionally biased region" description="Polar residues" evidence="2">
    <location>
        <begin position="287"/>
        <end position="317"/>
    </location>
</feature>
<feature type="compositionally biased region" description="Low complexity" evidence="2">
    <location>
        <begin position="246"/>
        <end position="255"/>
    </location>
</feature>
<dbReference type="GO" id="GO:0003676">
    <property type="term" value="F:nucleic acid binding"/>
    <property type="evidence" value="ECO:0007669"/>
    <property type="project" value="InterPro"/>
</dbReference>
<dbReference type="AlphaFoldDB" id="A0A367JK22"/>
<keyword evidence="1" id="KW-0862">Zinc</keyword>
<name>A0A367JK22_RHIST</name>
<dbReference type="OrthoDB" id="7608935at2759"/>
<dbReference type="SUPFAM" id="SSF57756">
    <property type="entry name" value="Retrovirus zinc finger-like domains"/>
    <property type="match status" value="1"/>
</dbReference>
<feature type="domain" description="CCHC-type" evidence="3">
    <location>
        <begin position="110"/>
        <end position="123"/>
    </location>
</feature>
<dbReference type="SMART" id="SM00343">
    <property type="entry name" value="ZnF_C2HC"/>
    <property type="match status" value="4"/>
</dbReference>
<protein>
    <recommendedName>
        <fullName evidence="3">CCHC-type domain-containing protein</fullName>
    </recommendedName>
</protein>
<reference evidence="4 5" key="1">
    <citation type="journal article" date="2018" name="G3 (Bethesda)">
        <title>Phylogenetic and Phylogenomic Definition of Rhizopus Species.</title>
        <authorList>
            <person name="Gryganskyi A.P."/>
            <person name="Golan J."/>
            <person name="Dolatabadi S."/>
            <person name="Mondo S."/>
            <person name="Robb S."/>
            <person name="Idnurm A."/>
            <person name="Muszewska A."/>
            <person name="Steczkiewicz K."/>
            <person name="Masonjones S."/>
            <person name="Liao H.L."/>
            <person name="Gajdeczka M.T."/>
            <person name="Anike F."/>
            <person name="Vuek A."/>
            <person name="Anishchenko I.M."/>
            <person name="Voigt K."/>
            <person name="de Hoog G.S."/>
            <person name="Smith M.E."/>
            <person name="Heitman J."/>
            <person name="Vilgalys R."/>
            <person name="Stajich J.E."/>
        </authorList>
    </citation>
    <scope>NUCLEOTIDE SEQUENCE [LARGE SCALE GENOMIC DNA]</scope>
    <source>
        <strain evidence="4 5">LSU 92-RS-03</strain>
    </source>
</reference>
<feature type="compositionally biased region" description="Low complexity" evidence="2">
    <location>
        <begin position="203"/>
        <end position="217"/>
    </location>
</feature>
<feature type="region of interest" description="Disordered" evidence="2">
    <location>
        <begin position="189"/>
        <end position="351"/>
    </location>
</feature>
<evidence type="ECO:0000259" key="3">
    <source>
        <dbReference type="PROSITE" id="PS50158"/>
    </source>
</evidence>
<dbReference type="Gene3D" id="4.10.60.10">
    <property type="entry name" value="Zinc finger, CCHC-type"/>
    <property type="match status" value="1"/>
</dbReference>
<keyword evidence="1" id="KW-0479">Metal-binding</keyword>
<feature type="compositionally biased region" description="Polar residues" evidence="2">
    <location>
        <begin position="271"/>
        <end position="280"/>
    </location>
</feature>
<dbReference type="InterPro" id="IPR036875">
    <property type="entry name" value="Znf_CCHC_sf"/>
</dbReference>
<evidence type="ECO:0000313" key="5">
    <source>
        <dbReference type="Proteomes" id="UP000253551"/>
    </source>
</evidence>
<organism evidence="4 5">
    <name type="scientific">Rhizopus stolonifer</name>
    <name type="common">Rhizopus nigricans</name>
    <dbReference type="NCBI Taxonomy" id="4846"/>
    <lineage>
        <taxon>Eukaryota</taxon>
        <taxon>Fungi</taxon>
        <taxon>Fungi incertae sedis</taxon>
        <taxon>Mucoromycota</taxon>
        <taxon>Mucoromycotina</taxon>
        <taxon>Mucoromycetes</taxon>
        <taxon>Mucorales</taxon>
        <taxon>Mucorineae</taxon>
        <taxon>Rhizopodaceae</taxon>
        <taxon>Rhizopus</taxon>
    </lineage>
</organism>
<evidence type="ECO:0000256" key="2">
    <source>
        <dbReference type="SAM" id="MobiDB-lite"/>
    </source>
</evidence>